<dbReference type="InterPro" id="IPR025419">
    <property type="entry name" value="DUF4142"/>
</dbReference>
<gene>
    <name evidence="3" type="ORF">E1283_23560</name>
</gene>
<evidence type="ECO:0000313" key="4">
    <source>
        <dbReference type="Proteomes" id="UP000295345"/>
    </source>
</evidence>
<comment type="caution">
    <text evidence="3">The sequence shown here is derived from an EMBL/GenBank/DDBJ whole genome shotgun (WGS) entry which is preliminary data.</text>
</comment>
<dbReference type="OrthoDB" id="3674617at2"/>
<evidence type="ECO:0000256" key="1">
    <source>
        <dbReference type="SAM" id="Phobius"/>
    </source>
</evidence>
<proteinExistence type="predicted"/>
<keyword evidence="4" id="KW-1185">Reference proteome</keyword>
<protein>
    <submittedName>
        <fullName evidence="3">DUF4142 domain-containing protein</fullName>
    </submittedName>
</protein>
<dbReference type="EMBL" id="SMKI01000282">
    <property type="protein sequence ID" value="TDC71405.1"/>
    <property type="molecule type" value="Genomic_DNA"/>
</dbReference>
<keyword evidence="1" id="KW-0812">Transmembrane</keyword>
<dbReference type="AlphaFoldDB" id="A0A4V6PBP4"/>
<organism evidence="3 4">
    <name type="scientific">Streptomyces hainanensis</name>
    <dbReference type="NCBI Taxonomy" id="402648"/>
    <lineage>
        <taxon>Bacteria</taxon>
        <taxon>Bacillati</taxon>
        <taxon>Actinomycetota</taxon>
        <taxon>Actinomycetes</taxon>
        <taxon>Kitasatosporales</taxon>
        <taxon>Streptomycetaceae</taxon>
        <taxon>Streptomyces</taxon>
    </lineage>
</organism>
<sequence>MATRRSGIAGAFTSAHTVGTALVIGALALTMAALLIPVSLFERVANAGPNVEVGPPATFTDDGRGTLDTQYGPLTPLDRDFVRRVRLAGLWEGPAGRQAIERGSSDAMRTAGEHLVDGHALLDEMSVDAGRELGIDMPTQPNEQQQGFLNQFSAASGAEYEYLFANILRRAHGQVFGLVAQVRHTTENSMVRELADQANETVLDHITHLELTGLVDYAQLTD</sequence>
<keyword evidence="1" id="KW-1133">Transmembrane helix</keyword>
<evidence type="ECO:0000259" key="2">
    <source>
        <dbReference type="Pfam" id="PF13628"/>
    </source>
</evidence>
<accession>A0A4V6PBP4</accession>
<name>A0A4V6PBP4_9ACTN</name>
<evidence type="ECO:0000313" key="3">
    <source>
        <dbReference type="EMBL" id="TDC71405.1"/>
    </source>
</evidence>
<feature type="transmembrane region" description="Helical" evidence="1">
    <location>
        <begin position="21"/>
        <end position="41"/>
    </location>
</feature>
<dbReference type="Pfam" id="PF13628">
    <property type="entry name" value="DUF4142"/>
    <property type="match status" value="1"/>
</dbReference>
<keyword evidence="1" id="KW-0472">Membrane</keyword>
<feature type="domain" description="DUF4142" evidence="2">
    <location>
        <begin position="78"/>
        <end position="209"/>
    </location>
</feature>
<reference evidence="3 4" key="1">
    <citation type="submission" date="2019-03" db="EMBL/GenBank/DDBJ databases">
        <title>Draft genome sequences of novel Actinobacteria.</title>
        <authorList>
            <person name="Sahin N."/>
            <person name="Ay H."/>
            <person name="Saygin H."/>
        </authorList>
    </citation>
    <scope>NUCLEOTIDE SEQUENCE [LARGE SCALE GENOMIC DNA]</scope>
    <source>
        <strain evidence="3 4">DSM 41900</strain>
    </source>
</reference>
<dbReference type="Proteomes" id="UP000295345">
    <property type="component" value="Unassembled WGS sequence"/>
</dbReference>